<reference evidence="1" key="1">
    <citation type="submission" date="2021-01" db="EMBL/GenBank/DDBJ databases">
        <title>Phytophthora aleatoria, a newly-described species from Pinus radiata is distinct from Phytophthora cactorum isolates based on comparative genomics.</title>
        <authorList>
            <person name="Mcdougal R."/>
            <person name="Panda P."/>
            <person name="Williams N."/>
            <person name="Studholme D.J."/>
        </authorList>
    </citation>
    <scope>NUCLEOTIDE SEQUENCE</scope>
    <source>
        <strain evidence="1">NZFS 4037</strain>
    </source>
</reference>
<evidence type="ECO:0000313" key="1">
    <source>
        <dbReference type="EMBL" id="KAG6942243.1"/>
    </source>
</evidence>
<name>A0A8J5M0S3_9STRA</name>
<proteinExistence type="predicted"/>
<comment type="caution">
    <text evidence="1">The sequence shown here is derived from an EMBL/GenBank/DDBJ whole genome shotgun (WGS) entry which is preliminary data.</text>
</comment>
<accession>A0A8J5M0S3</accession>
<dbReference type="AlphaFoldDB" id="A0A8J5M0S3"/>
<keyword evidence="2" id="KW-1185">Reference proteome</keyword>
<evidence type="ECO:0000313" key="2">
    <source>
        <dbReference type="Proteomes" id="UP000709295"/>
    </source>
</evidence>
<dbReference type="EMBL" id="JAENGY010003197">
    <property type="protein sequence ID" value="KAG6942243.1"/>
    <property type="molecule type" value="Genomic_DNA"/>
</dbReference>
<sequence>MASDYFVSSFNAEHNGCTGFAKATGNQITSMSQARAATLNNPNVSGKALVEQVHRVEDVEVSRRMAIEP</sequence>
<organism evidence="1 2">
    <name type="scientific">Phytophthora aleatoria</name>
    <dbReference type="NCBI Taxonomy" id="2496075"/>
    <lineage>
        <taxon>Eukaryota</taxon>
        <taxon>Sar</taxon>
        <taxon>Stramenopiles</taxon>
        <taxon>Oomycota</taxon>
        <taxon>Peronosporomycetes</taxon>
        <taxon>Peronosporales</taxon>
        <taxon>Peronosporaceae</taxon>
        <taxon>Phytophthora</taxon>
    </lineage>
</organism>
<protein>
    <submittedName>
        <fullName evidence="1">Uncharacterized protein</fullName>
    </submittedName>
</protein>
<dbReference type="Proteomes" id="UP000709295">
    <property type="component" value="Unassembled WGS sequence"/>
</dbReference>
<gene>
    <name evidence="1" type="ORF">JG688_00018240</name>
</gene>